<keyword evidence="5 9" id="KW-1133">Transmembrane helix</keyword>
<feature type="transmembrane region" description="Helical" evidence="9">
    <location>
        <begin position="189"/>
        <end position="214"/>
    </location>
</feature>
<sequence length="454" mass="48596">MGRHAKPRGLWFNPLPWAMLAATLTFLVLFLRHLPCLQTDADNAINSYIRLCYSDIQSSFLGQEFALGTPALGGEQMLFSPLVAVAITMATQASRLMGSVGPGQTLQQQIDTSTAFFGWTALGLFLCFLVTAASFAWLGRRGDGRSWDSLLIAGSPIVLAAGLISWELLPLALTALGLVQFARRRLFEAGIVLGLAASAGTMPIAIILAVLVAAGLRGGAVTALKFFLPAVVTVVGVHAPLLLDDVGAVYGYYHQEINKEAGYGSLWYLFSLGGWETRHTGSLAFAILMLVLGLLVAYLYTARKRPRVGSLIAVIVLLTVLLGPAYPPQTSLWVLLAVMLARPYKVELIAVTVTEVGYYLAIWGWLAGSLTSAQQGPYGLYWLAIILRASIQGLVAWEALSDIVRPGRDELRTPDQPDPIGGVLNDDEFAAHVGSEDSPQDAEPVAATTGAELS</sequence>
<dbReference type="GO" id="GO:0016758">
    <property type="term" value="F:hexosyltransferase activity"/>
    <property type="evidence" value="ECO:0007669"/>
    <property type="project" value="InterPro"/>
</dbReference>
<dbReference type="AlphaFoldDB" id="A0A1Q2CHM7"/>
<keyword evidence="11" id="KW-1185">Reference proteome</keyword>
<gene>
    <name evidence="10" type="ORF">RPIT_13095</name>
</gene>
<evidence type="ECO:0000313" key="10">
    <source>
        <dbReference type="EMBL" id="AQP45628.1"/>
    </source>
</evidence>
<dbReference type="EMBL" id="CP019605">
    <property type="protein sequence ID" value="AQP45628.1"/>
    <property type="molecule type" value="Genomic_DNA"/>
</dbReference>
<evidence type="ECO:0000256" key="6">
    <source>
        <dbReference type="ARBA" id="ARBA00023136"/>
    </source>
</evidence>
<comment type="subcellular location">
    <subcellularLocation>
        <location evidence="1">Cell membrane</location>
        <topology evidence="1">Multi-pass membrane protein</topology>
    </subcellularLocation>
</comment>
<keyword evidence="2" id="KW-1003">Cell membrane</keyword>
<feature type="transmembrane region" description="Helical" evidence="9">
    <location>
        <begin position="226"/>
        <end position="243"/>
    </location>
</feature>
<reference evidence="10 11" key="1">
    <citation type="journal article" date="2016" name="Int. J. Syst. Evol. Microbiol.">
        <title>Tessaracoccus flavus sp. nov., isolated from the drainage system of a lindane-producing factory.</title>
        <authorList>
            <person name="Kumari R."/>
            <person name="Singh P."/>
            <person name="Schumann P."/>
            <person name="Lal R."/>
        </authorList>
    </citation>
    <scope>NUCLEOTIDE SEQUENCE [LARGE SCALE GENOMIC DNA]</scope>
    <source>
        <strain evidence="10 11">RP1T</strain>
    </source>
</reference>
<evidence type="ECO:0000256" key="5">
    <source>
        <dbReference type="ARBA" id="ARBA00022989"/>
    </source>
</evidence>
<evidence type="ECO:0000256" key="7">
    <source>
        <dbReference type="ARBA" id="ARBA00024033"/>
    </source>
</evidence>
<keyword evidence="4 9" id="KW-0812">Transmembrane</keyword>
<name>A0A1Q2CHM7_9ACTN</name>
<dbReference type="InterPro" id="IPR018584">
    <property type="entry name" value="GT87"/>
</dbReference>
<evidence type="ECO:0000256" key="9">
    <source>
        <dbReference type="SAM" id="Phobius"/>
    </source>
</evidence>
<organism evidence="10 11">
    <name type="scientific">Tessaracoccus flavus</name>
    <dbReference type="NCBI Taxonomy" id="1610493"/>
    <lineage>
        <taxon>Bacteria</taxon>
        <taxon>Bacillati</taxon>
        <taxon>Actinomycetota</taxon>
        <taxon>Actinomycetes</taxon>
        <taxon>Propionibacteriales</taxon>
        <taxon>Propionibacteriaceae</taxon>
        <taxon>Tessaracoccus</taxon>
    </lineage>
</organism>
<evidence type="ECO:0000256" key="1">
    <source>
        <dbReference type="ARBA" id="ARBA00004651"/>
    </source>
</evidence>
<dbReference type="KEGG" id="tfl:RPIT_13095"/>
<evidence type="ECO:0000256" key="2">
    <source>
        <dbReference type="ARBA" id="ARBA00022475"/>
    </source>
</evidence>
<evidence type="ECO:0000313" key="11">
    <source>
        <dbReference type="Proteomes" id="UP000188324"/>
    </source>
</evidence>
<dbReference type="Pfam" id="PF09594">
    <property type="entry name" value="GT87"/>
    <property type="match status" value="1"/>
</dbReference>
<dbReference type="GO" id="GO:0005886">
    <property type="term" value="C:plasma membrane"/>
    <property type="evidence" value="ECO:0007669"/>
    <property type="project" value="UniProtKB-SubCell"/>
</dbReference>
<feature type="transmembrane region" description="Helical" evidence="9">
    <location>
        <begin position="346"/>
        <end position="366"/>
    </location>
</feature>
<keyword evidence="3" id="KW-0808">Transferase</keyword>
<feature type="region of interest" description="Disordered" evidence="8">
    <location>
        <begin position="431"/>
        <end position="454"/>
    </location>
</feature>
<feature type="transmembrane region" description="Helical" evidence="9">
    <location>
        <begin position="308"/>
        <end position="326"/>
    </location>
</feature>
<comment type="similarity">
    <text evidence="7">Belongs to the glycosyltransferase 87 family.</text>
</comment>
<accession>A0A1Q2CHM7</accession>
<feature type="transmembrane region" description="Helical" evidence="9">
    <location>
        <begin position="116"/>
        <end position="138"/>
    </location>
</feature>
<evidence type="ECO:0000256" key="8">
    <source>
        <dbReference type="SAM" id="MobiDB-lite"/>
    </source>
</evidence>
<evidence type="ECO:0008006" key="12">
    <source>
        <dbReference type="Google" id="ProtNLM"/>
    </source>
</evidence>
<proteinExistence type="inferred from homology"/>
<evidence type="ECO:0000256" key="3">
    <source>
        <dbReference type="ARBA" id="ARBA00022679"/>
    </source>
</evidence>
<dbReference type="Proteomes" id="UP000188324">
    <property type="component" value="Chromosome"/>
</dbReference>
<dbReference type="STRING" id="1610493.RPIT_13095"/>
<protein>
    <recommendedName>
        <fullName evidence="12">DUF2029 domain-containing protein</fullName>
    </recommendedName>
</protein>
<evidence type="ECO:0000256" key="4">
    <source>
        <dbReference type="ARBA" id="ARBA00022692"/>
    </source>
</evidence>
<keyword evidence="6 9" id="KW-0472">Membrane</keyword>
<feature type="transmembrane region" description="Helical" evidence="9">
    <location>
        <begin position="150"/>
        <end position="169"/>
    </location>
</feature>
<feature type="transmembrane region" description="Helical" evidence="9">
    <location>
        <begin position="282"/>
        <end position="301"/>
    </location>
</feature>